<accession>A0A9W8HDN0</accession>
<evidence type="ECO:0000313" key="14">
    <source>
        <dbReference type="EMBL" id="KAJ2779502.1"/>
    </source>
</evidence>
<feature type="chain" id="PRO_5040786815" description="Sensitive to high expression protein 9, mitochondrial" evidence="13">
    <location>
        <begin position="20"/>
        <end position="503"/>
    </location>
</feature>
<comment type="caution">
    <text evidence="14">The sequence shown here is derived from an EMBL/GenBank/DDBJ whole genome shotgun (WGS) entry which is preliminary data.</text>
</comment>
<dbReference type="EMBL" id="JANBUL010000174">
    <property type="protein sequence ID" value="KAJ2779502.1"/>
    <property type="molecule type" value="Genomic_DNA"/>
</dbReference>
<feature type="region of interest" description="Disordered" evidence="12">
    <location>
        <begin position="152"/>
        <end position="171"/>
    </location>
</feature>
<evidence type="ECO:0000256" key="6">
    <source>
        <dbReference type="ARBA" id="ARBA00023054"/>
    </source>
</evidence>
<feature type="region of interest" description="Disordered" evidence="12">
    <location>
        <begin position="44"/>
        <end position="73"/>
    </location>
</feature>
<feature type="region of interest" description="Disordered" evidence="12">
    <location>
        <begin position="108"/>
        <end position="136"/>
    </location>
</feature>
<reference evidence="14" key="1">
    <citation type="submission" date="2022-07" db="EMBL/GenBank/DDBJ databases">
        <title>Phylogenomic reconstructions and comparative analyses of Kickxellomycotina fungi.</title>
        <authorList>
            <person name="Reynolds N.K."/>
            <person name="Stajich J.E."/>
            <person name="Barry K."/>
            <person name="Grigoriev I.V."/>
            <person name="Crous P."/>
            <person name="Smith M.E."/>
        </authorList>
    </citation>
    <scope>NUCLEOTIDE SEQUENCE</scope>
    <source>
        <strain evidence="14">NBRC 105414</strain>
    </source>
</reference>
<feature type="transmembrane region" description="Helical" evidence="10">
    <location>
        <begin position="345"/>
        <end position="365"/>
    </location>
</feature>
<comment type="subcellular location">
    <subcellularLocation>
        <location evidence="10">Mitochondrion inner membrane</location>
        <topology evidence="10">Multi-pass membrane protein</topology>
    </subcellularLocation>
</comment>
<evidence type="ECO:0000256" key="4">
    <source>
        <dbReference type="ARBA" id="ARBA00022946"/>
    </source>
</evidence>
<keyword evidence="6 11" id="KW-0175">Coiled coil</keyword>
<proteinExistence type="inferred from homology"/>
<name>A0A9W8HDN0_9FUNG</name>
<evidence type="ECO:0000256" key="11">
    <source>
        <dbReference type="SAM" id="Coils"/>
    </source>
</evidence>
<organism evidence="14 15">
    <name type="scientific">Coemansia javaensis</name>
    <dbReference type="NCBI Taxonomy" id="2761396"/>
    <lineage>
        <taxon>Eukaryota</taxon>
        <taxon>Fungi</taxon>
        <taxon>Fungi incertae sedis</taxon>
        <taxon>Zoopagomycota</taxon>
        <taxon>Kickxellomycotina</taxon>
        <taxon>Kickxellomycetes</taxon>
        <taxon>Kickxellales</taxon>
        <taxon>Kickxellaceae</taxon>
        <taxon>Coemansia</taxon>
    </lineage>
</organism>
<evidence type="ECO:0000256" key="12">
    <source>
        <dbReference type="SAM" id="MobiDB-lite"/>
    </source>
</evidence>
<keyword evidence="2 10" id="KW-0812">Transmembrane</keyword>
<keyword evidence="13" id="KW-0732">Signal</keyword>
<dbReference type="OrthoDB" id="5595506at2759"/>
<evidence type="ECO:0000256" key="8">
    <source>
        <dbReference type="ARBA" id="ARBA00023136"/>
    </source>
</evidence>
<keyword evidence="8 10" id="KW-0472">Membrane</keyword>
<feature type="compositionally biased region" description="Low complexity" evidence="12">
    <location>
        <begin position="152"/>
        <end position="168"/>
    </location>
</feature>
<keyword evidence="15" id="KW-1185">Reference proteome</keyword>
<dbReference type="AlphaFoldDB" id="A0A9W8HDN0"/>
<dbReference type="Proteomes" id="UP001140217">
    <property type="component" value="Unassembled WGS sequence"/>
</dbReference>
<dbReference type="Pfam" id="PF05546">
    <property type="entry name" value="She9_MDM33"/>
    <property type="match status" value="1"/>
</dbReference>
<protein>
    <recommendedName>
        <fullName evidence="10">Sensitive to high expression protein 9, mitochondrial</fullName>
    </recommendedName>
</protein>
<evidence type="ECO:0000256" key="13">
    <source>
        <dbReference type="SAM" id="SignalP"/>
    </source>
</evidence>
<dbReference type="InterPro" id="IPR008839">
    <property type="entry name" value="MDM33_fungi"/>
</dbReference>
<feature type="coiled-coil region" evidence="11">
    <location>
        <begin position="396"/>
        <end position="423"/>
    </location>
</feature>
<comment type="function">
    <text evidence="9">Required for the maintenance of the structure of the mitochondrial inner membrane. Involved in mitochondrial morphology. Causes growth arrest when highly overexpressed.</text>
</comment>
<comment type="similarity">
    <text evidence="1 10">Belongs to the SHE9 family.</text>
</comment>
<sequence>MTIGRGLGLLLLLPPRGQPGLVGLVGRGGRRWYAAAADGKAAAMAQDVDPEDGKAAASPQTVQGAEPDGSSGTRALVPMTVIYLPPPAWHRPAQPYARIQRPQPMAAAPACPVGAASGPDATAGSGRTSEAPPRGRGALMGRLARMLWPQRQRPARAGAAADAAAPQAEAERLSRATAEKWQGSAAHRVLGAWRRATTALQAVPRDQDWVAWAGAALNEITGYRQVAQLKVRVEASSHEFQVARQRLDAAKAQHRQATQDRIANQREISSLLQRKHLWQDDDVARFTDLYRQEHQAEAAEQQSARELKEAESLVDRRYDALVGAIRERYHEEQIWSDKIRRASTYGTWAVLLANIAALLMAQAIFEPRKRRKIVDGVDERLAATAAEQRAALDRAQAALAARLARQEAAAEQAAQRLQAVSLALAALPPGPGAALEHQAAVDPAQLLRAGGCSDTELDLYYGAAGPAEHPDRKTHTRAEARRLALGGAALGLAAGVLLHWLGN</sequence>
<feature type="signal peptide" evidence="13">
    <location>
        <begin position="1"/>
        <end position="19"/>
    </location>
</feature>
<evidence type="ECO:0000256" key="5">
    <source>
        <dbReference type="ARBA" id="ARBA00022989"/>
    </source>
</evidence>
<evidence type="ECO:0000256" key="10">
    <source>
        <dbReference type="RuleBase" id="RU364128"/>
    </source>
</evidence>
<comment type="subunit">
    <text evidence="10">Homooligomer.</text>
</comment>
<keyword evidence="4 10" id="KW-0809">Transit peptide</keyword>
<gene>
    <name evidence="14" type="primary">SHE9</name>
    <name evidence="14" type="ORF">H4R18_003983</name>
</gene>
<dbReference type="GO" id="GO:0005743">
    <property type="term" value="C:mitochondrial inner membrane"/>
    <property type="evidence" value="ECO:0007669"/>
    <property type="project" value="UniProtKB-SubCell"/>
</dbReference>
<dbReference type="PANTHER" id="PTHR31961">
    <property type="entry name" value="SENSITIVE TO HIGH EXPRESSION PROTEIN 9, MITOCHONDRIAL"/>
    <property type="match status" value="1"/>
</dbReference>
<feature type="transmembrane region" description="Helical" evidence="10">
    <location>
        <begin position="483"/>
        <end position="502"/>
    </location>
</feature>
<evidence type="ECO:0000256" key="2">
    <source>
        <dbReference type="ARBA" id="ARBA00022692"/>
    </source>
</evidence>
<evidence type="ECO:0000256" key="9">
    <source>
        <dbReference type="ARBA" id="ARBA00024807"/>
    </source>
</evidence>
<keyword evidence="7 10" id="KW-0496">Mitochondrion</keyword>
<evidence type="ECO:0000256" key="3">
    <source>
        <dbReference type="ARBA" id="ARBA00022792"/>
    </source>
</evidence>
<evidence type="ECO:0000256" key="1">
    <source>
        <dbReference type="ARBA" id="ARBA00007472"/>
    </source>
</evidence>
<keyword evidence="5 10" id="KW-1133">Transmembrane helix</keyword>
<dbReference type="PANTHER" id="PTHR31961:SF3">
    <property type="entry name" value="SENSITIVE TO HIGH EXPRESSION PROTEIN 9, MITOCHONDRIAL"/>
    <property type="match status" value="1"/>
</dbReference>
<keyword evidence="3 10" id="KW-0999">Mitochondrion inner membrane</keyword>
<feature type="compositionally biased region" description="Low complexity" evidence="12">
    <location>
        <begin position="108"/>
        <end position="119"/>
    </location>
</feature>
<evidence type="ECO:0000313" key="15">
    <source>
        <dbReference type="Proteomes" id="UP001140217"/>
    </source>
</evidence>
<evidence type="ECO:0000256" key="7">
    <source>
        <dbReference type="ARBA" id="ARBA00023128"/>
    </source>
</evidence>